<accession>A0A4V1RPQ2</accession>
<evidence type="ECO:0000313" key="1">
    <source>
        <dbReference type="EMBL" id="RYC10147.1"/>
    </source>
</evidence>
<keyword evidence="2" id="KW-1185">Reference proteome</keyword>
<sequence>MNSETPNPEDEDGYVPVEAFIELSARLAGRIQALETMLQTLLSERVSLADLERRADAVLLHAEASKIADGKMPEEAMRSHEWASQSLHALFRNATIARDIK</sequence>
<protein>
    <submittedName>
        <fullName evidence="1">Uncharacterized protein</fullName>
    </submittedName>
</protein>
<organism evidence="1 2">
    <name type="scientific">Ciceribacter ferrooxidans</name>
    <dbReference type="NCBI Taxonomy" id="2509717"/>
    <lineage>
        <taxon>Bacteria</taxon>
        <taxon>Pseudomonadati</taxon>
        <taxon>Pseudomonadota</taxon>
        <taxon>Alphaproteobacteria</taxon>
        <taxon>Hyphomicrobiales</taxon>
        <taxon>Rhizobiaceae</taxon>
        <taxon>Ciceribacter</taxon>
    </lineage>
</organism>
<dbReference type="EMBL" id="SDVB01000253">
    <property type="protein sequence ID" value="RYC10147.1"/>
    <property type="molecule type" value="Genomic_DNA"/>
</dbReference>
<dbReference type="RefSeq" id="WP_129333540.1">
    <property type="nucleotide sequence ID" value="NZ_SDVB01000253.1"/>
</dbReference>
<proteinExistence type="predicted"/>
<reference evidence="1 2" key="1">
    <citation type="submission" date="2019-01" db="EMBL/GenBank/DDBJ databases">
        <authorList>
            <person name="Deng T."/>
        </authorList>
    </citation>
    <scope>NUCLEOTIDE SEQUENCE [LARGE SCALE GENOMIC DNA]</scope>
    <source>
        <strain evidence="1 2">F8825</strain>
    </source>
</reference>
<gene>
    <name evidence="1" type="ORF">EUU22_18960</name>
</gene>
<dbReference type="Proteomes" id="UP000291088">
    <property type="component" value="Unassembled WGS sequence"/>
</dbReference>
<dbReference type="AlphaFoldDB" id="A0A4V1RPQ2"/>
<comment type="caution">
    <text evidence="1">The sequence shown here is derived from an EMBL/GenBank/DDBJ whole genome shotgun (WGS) entry which is preliminary data.</text>
</comment>
<evidence type="ECO:0000313" key="2">
    <source>
        <dbReference type="Proteomes" id="UP000291088"/>
    </source>
</evidence>
<name>A0A4V1RPQ2_9HYPH</name>